<organism evidence="11">
    <name type="scientific">Hydatigena taeniaeformis</name>
    <name type="common">Feline tapeworm</name>
    <name type="synonym">Taenia taeniaeformis</name>
    <dbReference type="NCBI Taxonomy" id="6205"/>
    <lineage>
        <taxon>Eukaryota</taxon>
        <taxon>Metazoa</taxon>
        <taxon>Spiralia</taxon>
        <taxon>Lophotrochozoa</taxon>
        <taxon>Platyhelminthes</taxon>
        <taxon>Cestoda</taxon>
        <taxon>Eucestoda</taxon>
        <taxon>Cyclophyllidea</taxon>
        <taxon>Taeniidae</taxon>
        <taxon>Hydatigera</taxon>
    </lineage>
</organism>
<dbReference type="InterPro" id="IPR019410">
    <property type="entry name" value="Methyltransf_16"/>
</dbReference>
<dbReference type="EC" id="2.1.1.60" evidence="3"/>
<dbReference type="Pfam" id="PF10294">
    <property type="entry name" value="Methyltransf_16"/>
    <property type="match status" value="1"/>
</dbReference>
<sequence>MSAKSAKHRWRLLQSYVLKRGDVSNTDLNCFSSANIFGLFEVSRIEESSAAVTWRLSPRFLPASQSSHSLLLGVPRSFSRLCNLVDLVGFDRTGVAVLLWPCELLLAYIFLNPLNVLHHLEFPSTCQRVVELAAGSLGVGGIAMAATCSTLKYLALTDGNEECVQNLEDVLKASPRNCTSKVEAAFLRWSESIDREPHIPESYGDWHHSFDMVIAADCFFATQVFSSHGGLLNCIDYLLSTCSGSAFLALAPRRGTTLESFVDLASSLEICERFHWKVCILQPNVVFPGLVGDSEKEIPHLVYIQRQ</sequence>
<gene>
    <name evidence="9" type="ORF">TTAC_LOCUS8697</name>
</gene>
<dbReference type="Proteomes" id="UP000274429">
    <property type="component" value="Unassembled WGS sequence"/>
</dbReference>
<evidence type="ECO:0000256" key="5">
    <source>
        <dbReference type="ARBA" id="ARBA00022490"/>
    </source>
</evidence>
<evidence type="ECO:0000313" key="10">
    <source>
        <dbReference type="Proteomes" id="UP000274429"/>
    </source>
</evidence>
<evidence type="ECO:0000256" key="1">
    <source>
        <dbReference type="ARBA" id="ARBA00004123"/>
    </source>
</evidence>
<dbReference type="STRING" id="6205.A0A0R3X5G9"/>
<dbReference type="WBParaSite" id="TTAC_0000871201-mRNA-1">
    <property type="protein sequence ID" value="TTAC_0000871201-mRNA-1"/>
    <property type="gene ID" value="TTAC_0000871201"/>
</dbReference>
<evidence type="ECO:0000256" key="2">
    <source>
        <dbReference type="ARBA" id="ARBA00004496"/>
    </source>
</evidence>
<keyword evidence="8" id="KW-0539">Nucleus</keyword>
<dbReference type="GO" id="GO:0018025">
    <property type="term" value="F:calmodulin-lysine N-methyltransferase activity"/>
    <property type="evidence" value="ECO:0007669"/>
    <property type="project" value="UniProtKB-EC"/>
</dbReference>
<evidence type="ECO:0000313" key="9">
    <source>
        <dbReference type="EMBL" id="VDM33326.1"/>
    </source>
</evidence>
<keyword evidence="5" id="KW-0963">Cytoplasm</keyword>
<accession>A0A0R3X5G9</accession>
<dbReference type="EMBL" id="UYWX01020566">
    <property type="protein sequence ID" value="VDM33326.1"/>
    <property type="molecule type" value="Genomic_DNA"/>
</dbReference>
<evidence type="ECO:0000256" key="3">
    <source>
        <dbReference type="ARBA" id="ARBA00011914"/>
    </source>
</evidence>
<reference evidence="9 10" key="2">
    <citation type="submission" date="2018-11" db="EMBL/GenBank/DDBJ databases">
        <authorList>
            <consortium name="Pathogen Informatics"/>
        </authorList>
    </citation>
    <scope>NUCLEOTIDE SEQUENCE [LARGE SCALE GENOMIC DNA]</scope>
</reference>
<dbReference type="GO" id="GO:0005634">
    <property type="term" value="C:nucleus"/>
    <property type="evidence" value="ECO:0007669"/>
    <property type="project" value="UniProtKB-SubCell"/>
</dbReference>
<keyword evidence="6" id="KW-0489">Methyltransferase</keyword>
<evidence type="ECO:0000256" key="4">
    <source>
        <dbReference type="ARBA" id="ARBA00020594"/>
    </source>
</evidence>
<dbReference type="PANTHER" id="PTHR13539:SF3">
    <property type="entry name" value="CALMODULIN-LYSINE N-METHYLTRANSFERASE"/>
    <property type="match status" value="1"/>
</dbReference>
<dbReference type="PANTHER" id="PTHR13539">
    <property type="entry name" value="CALMODULIN-LYSINE N-METHYLTRANSFERASE"/>
    <property type="match status" value="1"/>
</dbReference>
<evidence type="ECO:0000256" key="7">
    <source>
        <dbReference type="ARBA" id="ARBA00022679"/>
    </source>
</evidence>
<protein>
    <recommendedName>
        <fullName evidence="4">Calmodulin-lysine N-methyltransferase</fullName>
        <ecNumber evidence="3">2.1.1.60</ecNumber>
    </recommendedName>
</protein>
<keyword evidence="10" id="KW-1185">Reference proteome</keyword>
<reference evidence="11" key="1">
    <citation type="submission" date="2017-02" db="UniProtKB">
        <authorList>
            <consortium name="WormBaseParasite"/>
        </authorList>
    </citation>
    <scope>IDENTIFICATION</scope>
</reference>
<proteinExistence type="predicted"/>
<keyword evidence="7" id="KW-0808">Transferase</keyword>
<evidence type="ECO:0000313" key="11">
    <source>
        <dbReference type="WBParaSite" id="TTAC_0000871201-mRNA-1"/>
    </source>
</evidence>
<dbReference type="GO" id="GO:0032259">
    <property type="term" value="P:methylation"/>
    <property type="evidence" value="ECO:0007669"/>
    <property type="project" value="UniProtKB-KW"/>
</dbReference>
<evidence type="ECO:0000256" key="8">
    <source>
        <dbReference type="ARBA" id="ARBA00023242"/>
    </source>
</evidence>
<dbReference type="OrthoDB" id="413520at2759"/>
<dbReference type="InterPro" id="IPR025800">
    <property type="entry name" value="CaM-Lys-N-MeTrfase"/>
</dbReference>
<dbReference type="AlphaFoldDB" id="A0A0R3X5G9"/>
<name>A0A0R3X5G9_HYDTA</name>
<dbReference type="Gene3D" id="3.40.50.150">
    <property type="entry name" value="Vaccinia Virus protein VP39"/>
    <property type="match status" value="1"/>
</dbReference>
<dbReference type="InterPro" id="IPR029063">
    <property type="entry name" value="SAM-dependent_MTases_sf"/>
</dbReference>
<dbReference type="GO" id="GO:0005737">
    <property type="term" value="C:cytoplasm"/>
    <property type="evidence" value="ECO:0007669"/>
    <property type="project" value="UniProtKB-SubCell"/>
</dbReference>
<comment type="subcellular location">
    <subcellularLocation>
        <location evidence="2">Cytoplasm</location>
    </subcellularLocation>
    <subcellularLocation>
        <location evidence="1">Nucleus</location>
    </subcellularLocation>
</comment>
<evidence type="ECO:0000256" key="6">
    <source>
        <dbReference type="ARBA" id="ARBA00022603"/>
    </source>
</evidence>